<dbReference type="EMBL" id="RKLO01000007">
    <property type="protein sequence ID" value="RVW00120.1"/>
    <property type="molecule type" value="Genomic_DNA"/>
</dbReference>
<protein>
    <recommendedName>
        <fullName evidence="3">Saccharopine dehydrogenase</fullName>
    </recommendedName>
</protein>
<organism evidence="1 2">
    <name type="scientific">Rhodococcus xishaensis</name>
    <dbReference type="NCBI Taxonomy" id="2487364"/>
    <lineage>
        <taxon>Bacteria</taxon>
        <taxon>Bacillati</taxon>
        <taxon>Actinomycetota</taxon>
        <taxon>Actinomycetes</taxon>
        <taxon>Mycobacteriales</taxon>
        <taxon>Nocardiaceae</taxon>
        <taxon>Rhodococcus</taxon>
    </lineage>
</organism>
<evidence type="ECO:0000313" key="1">
    <source>
        <dbReference type="EMBL" id="RVW00120.1"/>
    </source>
</evidence>
<dbReference type="InterPro" id="IPR036291">
    <property type="entry name" value="NAD(P)-bd_dom_sf"/>
</dbReference>
<name>A0A438ANA2_9NOCA</name>
<gene>
    <name evidence="1" type="ORF">EGT50_15835</name>
</gene>
<dbReference type="AlphaFoldDB" id="A0A438ANA2"/>
<dbReference type="Proteomes" id="UP000283479">
    <property type="component" value="Unassembled WGS sequence"/>
</dbReference>
<evidence type="ECO:0008006" key="3">
    <source>
        <dbReference type="Google" id="ProtNLM"/>
    </source>
</evidence>
<comment type="caution">
    <text evidence="1">The sequence shown here is derived from an EMBL/GenBank/DDBJ whole genome shotgun (WGS) entry which is preliminary data.</text>
</comment>
<dbReference type="RefSeq" id="WP_127955606.1">
    <property type="nucleotide sequence ID" value="NZ_RKLO01000007.1"/>
</dbReference>
<accession>A0A438ANA2</accession>
<keyword evidence="2" id="KW-1185">Reference proteome</keyword>
<dbReference type="OrthoDB" id="1910498at2"/>
<dbReference type="SUPFAM" id="SSF51735">
    <property type="entry name" value="NAD(P)-binding Rossmann-fold domains"/>
    <property type="match status" value="1"/>
</dbReference>
<evidence type="ECO:0000313" key="2">
    <source>
        <dbReference type="Proteomes" id="UP000283479"/>
    </source>
</evidence>
<reference evidence="1 2" key="1">
    <citation type="submission" date="2018-11" db="EMBL/GenBank/DDBJ databases">
        <title>Rhodococcus spongicola sp. nov. and Rhodococcus xishaensis sp. nov. from marine sponges.</title>
        <authorList>
            <person name="Li L."/>
            <person name="Lin H.W."/>
        </authorList>
    </citation>
    <scope>NUCLEOTIDE SEQUENCE [LARGE SCALE GENOMIC DNA]</scope>
    <source>
        <strain evidence="1 2">LHW51113</strain>
    </source>
</reference>
<dbReference type="Gene3D" id="3.40.50.720">
    <property type="entry name" value="NAD(P)-binding Rossmann-like Domain"/>
    <property type="match status" value="1"/>
</dbReference>
<proteinExistence type="predicted"/>
<sequence>MTESVLVLGGYGAVGTELVERLRTLGVGALAAGRDRTRADRVVDVTDPASLAAGLEGVSVVVNCTGAEDPIVAATVAGQGIPFVDITSTIEYVRQLEQIDGPVLVGVGIAPGLTSLLAVEAARGGGPVDVVIGFGAGEGGGPAGAAWMYGLFGKHFTDPDGSRVRNYTRPKRFALPEEAGYPRFPALRADFADQYQLTATLDVPVRSYLRTDSKLATIGLAALTWIPRVAALLPDGDMPGGDRWVVAAHGASGRSYWATAPGQSRSTAAVAAEAVRHLLRSPIESPTWLHEWRKLDDLREALEGVGVEFGTGLAAPAR</sequence>